<feature type="transmembrane region" description="Helical" evidence="1">
    <location>
        <begin position="147"/>
        <end position="165"/>
    </location>
</feature>
<dbReference type="AlphaFoldDB" id="A0A5C4V6N5"/>
<dbReference type="OrthoDB" id="9779233at2"/>
<feature type="transmembrane region" description="Helical" evidence="1">
    <location>
        <begin position="197"/>
        <end position="218"/>
    </location>
</feature>
<organism evidence="2 3">
    <name type="scientific">Streptomyces sedi</name>
    <dbReference type="NCBI Taxonomy" id="555059"/>
    <lineage>
        <taxon>Bacteria</taxon>
        <taxon>Bacillati</taxon>
        <taxon>Actinomycetota</taxon>
        <taxon>Actinomycetes</taxon>
        <taxon>Kitasatosporales</taxon>
        <taxon>Streptomycetaceae</taxon>
        <taxon>Streptomyces</taxon>
    </lineage>
</organism>
<evidence type="ECO:0000313" key="2">
    <source>
        <dbReference type="EMBL" id="TNM31564.1"/>
    </source>
</evidence>
<sequence length="275" mass="29531">MSHDTAWAAFGLGLAVSAAALAVLLLGTFAAVVSGHGHHRVVDAVWGAGFALVAAVGFALSAGEGDPTRRALLTACTVLWGGRLCLHLARRARGQGEDPRYARMLDRAPGSRAWYALRMVYLLQGALILLVSLPVQAGQYVAAPPDPALWAGVAVWSLGLFFEAVGDRQLARFKADPAHRGRVMDRGLWRYTRHPNYFGDFLVWWGLYLMSAATWPLAALALPAPLVMSYLLVFGSGKALLERQLAERPGYRAYAARTSGFLPLPPRTPRGGSGG</sequence>
<evidence type="ECO:0000313" key="3">
    <source>
        <dbReference type="Proteomes" id="UP000311713"/>
    </source>
</evidence>
<dbReference type="RefSeq" id="WP_139642362.1">
    <property type="nucleotide sequence ID" value="NZ_BAAAZS010000147.1"/>
</dbReference>
<evidence type="ECO:0000256" key="1">
    <source>
        <dbReference type="SAM" id="Phobius"/>
    </source>
</evidence>
<keyword evidence="3" id="KW-1185">Reference proteome</keyword>
<reference evidence="2 3" key="1">
    <citation type="submission" date="2019-06" db="EMBL/GenBank/DDBJ databases">
        <title>Draft genome of Streptomyces sedi sp. JCM16909.</title>
        <authorList>
            <person name="Klykleung N."/>
            <person name="Tanasupawat S."/>
            <person name="Kudo T."/>
            <person name="Yuki M."/>
            <person name="Ohkuma M."/>
        </authorList>
    </citation>
    <scope>NUCLEOTIDE SEQUENCE [LARGE SCALE GENOMIC DNA]</scope>
    <source>
        <strain evidence="2 3">JCM 16909</strain>
    </source>
</reference>
<feature type="transmembrane region" description="Helical" evidence="1">
    <location>
        <begin position="6"/>
        <end position="32"/>
    </location>
</feature>
<dbReference type="GO" id="GO:0016020">
    <property type="term" value="C:membrane"/>
    <property type="evidence" value="ECO:0007669"/>
    <property type="project" value="TreeGrafter"/>
</dbReference>
<keyword evidence="1" id="KW-0812">Transmembrane</keyword>
<keyword evidence="1" id="KW-1133">Transmembrane helix</keyword>
<dbReference type="PANTHER" id="PTHR32251">
    <property type="entry name" value="3-OXO-5-ALPHA-STEROID 4-DEHYDROGENASE"/>
    <property type="match status" value="1"/>
</dbReference>
<dbReference type="EMBL" id="VDGT01000005">
    <property type="protein sequence ID" value="TNM31564.1"/>
    <property type="molecule type" value="Genomic_DNA"/>
</dbReference>
<dbReference type="InterPro" id="IPR010721">
    <property type="entry name" value="UstE-like"/>
</dbReference>
<dbReference type="PROSITE" id="PS50244">
    <property type="entry name" value="S5A_REDUCTASE"/>
    <property type="match status" value="1"/>
</dbReference>
<keyword evidence="1" id="KW-0472">Membrane</keyword>
<dbReference type="PANTHER" id="PTHR32251:SF17">
    <property type="entry name" value="STEROID 5-ALPHA REDUCTASE C-TERMINAL DOMAIN-CONTAINING PROTEIN"/>
    <property type="match status" value="1"/>
</dbReference>
<name>A0A5C4V6N5_9ACTN</name>
<gene>
    <name evidence="2" type="ORF">FH715_08345</name>
</gene>
<accession>A0A5C4V6N5</accession>
<dbReference type="Pfam" id="PF06966">
    <property type="entry name" value="DUF1295"/>
    <property type="match status" value="1"/>
</dbReference>
<dbReference type="Proteomes" id="UP000311713">
    <property type="component" value="Unassembled WGS sequence"/>
</dbReference>
<proteinExistence type="predicted"/>
<comment type="caution">
    <text evidence="2">The sequence shown here is derived from an EMBL/GenBank/DDBJ whole genome shotgun (WGS) entry which is preliminary data.</text>
</comment>
<feature type="transmembrane region" description="Helical" evidence="1">
    <location>
        <begin position="113"/>
        <end position="135"/>
    </location>
</feature>
<feature type="transmembrane region" description="Helical" evidence="1">
    <location>
        <begin position="44"/>
        <end position="62"/>
    </location>
</feature>
<dbReference type="Gene3D" id="1.20.120.1630">
    <property type="match status" value="1"/>
</dbReference>
<protein>
    <submittedName>
        <fullName evidence="2">DUF1295 domain-containing protein</fullName>
    </submittedName>
</protein>